<dbReference type="AlphaFoldDB" id="A0A521AUB4"/>
<protein>
    <submittedName>
        <fullName evidence="3">Gliding motility-associated protein GldL</fullName>
    </submittedName>
</protein>
<feature type="transmembrane region" description="Helical" evidence="1">
    <location>
        <begin position="7"/>
        <end position="31"/>
    </location>
</feature>
<dbReference type="InterPro" id="IPR055087">
    <property type="entry name" value="GldL-like_N"/>
</dbReference>
<feature type="domain" description="Gliding motility protein GldL-like N-terminal" evidence="2">
    <location>
        <begin position="13"/>
        <end position="71"/>
    </location>
</feature>
<dbReference type="RefSeq" id="WP_142601014.1">
    <property type="nucleotide sequence ID" value="NZ_FXSZ01000001.1"/>
</dbReference>
<evidence type="ECO:0000313" key="4">
    <source>
        <dbReference type="Proteomes" id="UP000315971"/>
    </source>
</evidence>
<dbReference type="NCBIfam" id="TIGR03513">
    <property type="entry name" value="GldL_gliding"/>
    <property type="match status" value="1"/>
</dbReference>
<evidence type="ECO:0000256" key="1">
    <source>
        <dbReference type="SAM" id="Phobius"/>
    </source>
</evidence>
<dbReference type="OrthoDB" id="1466660at2"/>
<proteinExistence type="predicted"/>
<accession>A0A521AUB4</accession>
<keyword evidence="1" id="KW-0812">Transmembrane</keyword>
<evidence type="ECO:0000259" key="2">
    <source>
        <dbReference type="Pfam" id="PF22827"/>
    </source>
</evidence>
<keyword evidence="1" id="KW-0472">Membrane</keyword>
<keyword evidence="4" id="KW-1185">Reference proteome</keyword>
<organism evidence="3 4">
    <name type="scientific">Solitalea koreensis</name>
    <dbReference type="NCBI Taxonomy" id="543615"/>
    <lineage>
        <taxon>Bacteria</taxon>
        <taxon>Pseudomonadati</taxon>
        <taxon>Bacteroidota</taxon>
        <taxon>Sphingobacteriia</taxon>
        <taxon>Sphingobacteriales</taxon>
        <taxon>Sphingobacteriaceae</taxon>
        <taxon>Solitalea</taxon>
    </lineage>
</organism>
<dbReference type="InterPro" id="IPR019852">
    <property type="entry name" value="Motility-assoc_prot_GldL"/>
</dbReference>
<reference evidence="3 4" key="1">
    <citation type="submission" date="2017-05" db="EMBL/GenBank/DDBJ databases">
        <authorList>
            <person name="Varghese N."/>
            <person name="Submissions S."/>
        </authorList>
    </citation>
    <scope>NUCLEOTIDE SEQUENCE [LARGE SCALE GENOMIC DNA]</scope>
    <source>
        <strain evidence="3 4">DSM 21342</strain>
    </source>
</reference>
<dbReference type="Proteomes" id="UP000315971">
    <property type="component" value="Unassembled WGS sequence"/>
</dbReference>
<evidence type="ECO:0000313" key="3">
    <source>
        <dbReference type="EMBL" id="SMO38423.1"/>
    </source>
</evidence>
<gene>
    <name evidence="3" type="ORF">SAMN06265350_101409</name>
</gene>
<keyword evidence="1" id="KW-1133">Transmembrane helix</keyword>
<sequence length="262" mass="28740">MKGKVKFNLNFFASLFAAPVIMGALFKILHWPGAKEMLMVGMTCEAIIFIAMAFQPQYDEIDWSRAYPELLPENEPAVAGISVRSGGAGNSNALDRMLQEANVTPELVQNLGNGLRTFGDKVTAISNVANVSIDTNTLSESLKRGNDTVNQLIISYQKASSSLSEMAGATIDTKNYNEQVSNMVKNLSALNAVYEMELQETNNHLKSMSKYYANINETMQGFGETLSYSQVYRDEVAKLAKNLTSLNSVYGNMLSAMNVPKS</sequence>
<dbReference type="SUPFAM" id="SSF58104">
    <property type="entry name" value="Methyl-accepting chemotaxis protein (MCP) signaling domain"/>
    <property type="match status" value="1"/>
</dbReference>
<dbReference type="EMBL" id="FXSZ01000001">
    <property type="protein sequence ID" value="SMO38423.1"/>
    <property type="molecule type" value="Genomic_DNA"/>
</dbReference>
<name>A0A521AUB4_9SPHI</name>
<dbReference type="Pfam" id="PF22827">
    <property type="entry name" value="GldL_N"/>
    <property type="match status" value="1"/>
</dbReference>